<dbReference type="Proteomes" id="UP000308600">
    <property type="component" value="Unassembled WGS sequence"/>
</dbReference>
<accession>A0ACD3B3D4</accession>
<proteinExistence type="predicted"/>
<evidence type="ECO:0000313" key="1">
    <source>
        <dbReference type="EMBL" id="TFK72306.1"/>
    </source>
</evidence>
<gene>
    <name evidence="1" type="ORF">BDN72DRAFT_836503</name>
</gene>
<protein>
    <submittedName>
        <fullName evidence="1">Uncharacterized protein</fullName>
    </submittedName>
</protein>
<sequence length="65" mass="7165">MSDKVPVKSQLSPAFPRPRKQDLIDDDDDDIDGDDYEDKPLGGRGQGTKPSTAATRPEDKKKPPK</sequence>
<dbReference type="EMBL" id="ML208287">
    <property type="protein sequence ID" value="TFK72306.1"/>
    <property type="molecule type" value="Genomic_DNA"/>
</dbReference>
<name>A0ACD3B3D4_9AGAR</name>
<reference evidence="1 2" key="1">
    <citation type="journal article" date="2019" name="Nat. Ecol. Evol.">
        <title>Megaphylogeny resolves global patterns of mushroom evolution.</title>
        <authorList>
            <person name="Varga T."/>
            <person name="Krizsan K."/>
            <person name="Foldi C."/>
            <person name="Dima B."/>
            <person name="Sanchez-Garcia M."/>
            <person name="Sanchez-Ramirez S."/>
            <person name="Szollosi G.J."/>
            <person name="Szarkandi J.G."/>
            <person name="Papp V."/>
            <person name="Albert L."/>
            <person name="Andreopoulos W."/>
            <person name="Angelini C."/>
            <person name="Antonin V."/>
            <person name="Barry K.W."/>
            <person name="Bougher N.L."/>
            <person name="Buchanan P."/>
            <person name="Buyck B."/>
            <person name="Bense V."/>
            <person name="Catcheside P."/>
            <person name="Chovatia M."/>
            <person name="Cooper J."/>
            <person name="Damon W."/>
            <person name="Desjardin D."/>
            <person name="Finy P."/>
            <person name="Geml J."/>
            <person name="Haridas S."/>
            <person name="Hughes K."/>
            <person name="Justo A."/>
            <person name="Karasinski D."/>
            <person name="Kautmanova I."/>
            <person name="Kiss B."/>
            <person name="Kocsube S."/>
            <person name="Kotiranta H."/>
            <person name="LaButti K.M."/>
            <person name="Lechner B.E."/>
            <person name="Liimatainen K."/>
            <person name="Lipzen A."/>
            <person name="Lukacs Z."/>
            <person name="Mihaltcheva S."/>
            <person name="Morgado L.N."/>
            <person name="Niskanen T."/>
            <person name="Noordeloos M.E."/>
            <person name="Ohm R.A."/>
            <person name="Ortiz-Santana B."/>
            <person name="Ovrebo C."/>
            <person name="Racz N."/>
            <person name="Riley R."/>
            <person name="Savchenko A."/>
            <person name="Shiryaev A."/>
            <person name="Soop K."/>
            <person name="Spirin V."/>
            <person name="Szebenyi C."/>
            <person name="Tomsovsky M."/>
            <person name="Tulloss R.E."/>
            <person name="Uehling J."/>
            <person name="Grigoriev I.V."/>
            <person name="Vagvolgyi C."/>
            <person name="Papp T."/>
            <person name="Martin F.M."/>
            <person name="Miettinen O."/>
            <person name="Hibbett D.S."/>
            <person name="Nagy L.G."/>
        </authorList>
    </citation>
    <scope>NUCLEOTIDE SEQUENCE [LARGE SCALE GENOMIC DNA]</scope>
    <source>
        <strain evidence="1 2">NL-1719</strain>
    </source>
</reference>
<evidence type="ECO:0000313" key="2">
    <source>
        <dbReference type="Proteomes" id="UP000308600"/>
    </source>
</evidence>
<organism evidence="1 2">
    <name type="scientific">Pluteus cervinus</name>
    <dbReference type="NCBI Taxonomy" id="181527"/>
    <lineage>
        <taxon>Eukaryota</taxon>
        <taxon>Fungi</taxon>
        <taxon>Dikarya</taxon>
        <taxon>Basidiomycota</taxon>
        <taxon>Agaricomycotina</taxon>
        <taxon>Agaricomycetes</taxon>
        <taxon>Agaricomycetidae</taxon>
        <taxon>Agaricales</taxon>
        <taxon>Pluteineae</taxon>
        <taxon>Pluteaceae</taxon>
        <taxon>Pluteus</taxon>
    </lineage>
</organism>
<keyword evidence="2" id="KW-1185">Reference proteome</keyword>